<accession>A0A2G8JL05</accession>
<sequence>MAVSVDLPDPTSPFRPIHPRHKQDIAHRLYLGARALAYSETETIYRGPFPKEICDTSGHQIKVKYQFDNIKLLSEDIFEVYCSENTSSEEEEEADSEDGWIRVNQVIKTDSTSLMLTYQCPGNILATSLRYIWKDNPCEFKKCAVYGEKSDLPGPPFKLKVNSSCIL</sequence>
<evidence type="ECO:0000313" key="1">
    <source>
        <dbReference type="EMBL" id="PIK36423.1"/>
    </source>
</evidence>
<name>A0A2G8JL05_STIJA</name>
<proteinExistence type="predicted"/>
<dbReference type="EMBL" id="MRZV01001678">
    <property type="protein sequence ID" value="PIK36423.1"/>
    <property type="molecule type" value="Genomic_DNA"/>
</dbReference>
<dbReference type="GO" id="GO:0001681">
    <property type="term" value="F:sialate O-acetylesterase activity"/>
    <property type="evidence" value="ECO:0007669"/>
    <property type="project" value="InterPro"/>
</dbReference>
<gene>
    <name evidence="1" type="ORF">BSL78_26739</name>
</gene>
<dbReference type="PANTHER" id="PTHR22901">
    <property type="entry name" value="SIALATE O-ACETYLESTERASE"/>
    <property type="match status" value="1"/>
</dbReference>
<organism evidence="1 2">
    <name type="scientific">Stichopus japonicus</name>
    <name type="common">Sea cucumber</name>
    <dbReference type="NCBI Taxonomy" id="307972"/>
    <lineage>
        <taxon>Eukaryota</taxon>
        <taxon>Metazoa</taxon>
        <taxon>Echinodermata</taxon>
        <taxon>Eleutherozoa</taxon>
        <taxon>Echinozoa</taxon>
        <taxon>Holothuroidea</taxon>
        <taxon>Aspidochirotacea</taxon>
        <taxon>Aspidochirotida</taxon>
        <taxon>Stichopodidae</taxon>
        <taxon>Apostichopus</taxon>
    </lineage>
</organism>
<dbReference type="Proteomes" id="UP000230750">
    <property type="component" value="Unassembled WGS sequence"/>
</dbReference>
<dbReference type="PANTHER" id="PTHR22901:SF0">
    <property type="entry name" value="SIALATE O-ACETYLESTERASE"/>
    <property type="match status" value="1"/>
</dbReference>
<dbReference type="STRING" id="307972.A0A2G8JL05"/>
<dbReference type="GO" id="GO:0005975">
    <property type="term" value="P:carbohydrate metabolic process"/>
    <property type="evidence" value="ECO:0007669"/>
    <property type="project" value="TreeGrafter"/>
</dbReference>
<protein>
    <submittedName>
        <fullName evidence="1">Putative sialate O-acetylesterase-like</fullName>
    </submittedName>
</protein>
<comment type="caution">
    <text evidence="1">The sequence shown here is derived from an EMBL/GenBank/DDBJ whole genome shotgun (WGS) entry which is preliminary data.</text>
</comment>
<dbReference type="InterPro" id="IPR039329">
    <property type="entry name" value="SIAE"/>
</dbReference>
<dbReference type="OrthoDB" id="42638at2759"/>
<keyword evidence="2" id="KW-1185">Reference proteome</keyword>
<evidence type="ECO:0000313" key="2">
    <source>
        <dbReference type="Proteomes" id="UP000230750"/>
    </source>
</evidence>
<dbReference type="AlphaFoldDB" id="A0A2G8JL05"/>
<reference evidence="1" key="1">
    <citation type="journal article" date="2017" name="PLoS Biol.">
        <title>The sea cucumber genome provides insights into morphological evolution and visceral regeneration.</title>
        <authorList>
            <person name="Zhang X."/>
            <person name="Sun L."/>
            <person name="Yuan J."/>
            <person name="Sun Y."/>
            <person name="Gao Y."/>
            <person name="Zhang L."/>
            <person name="Li S."/>
            <person name="Dai H."/>
            <person name="Hamel J.F."/>
            <person name="Liu C."/>
            <person name="Yu Y."/>
            <person name="Liu S."/>
            <person name="Lin W."/>
            <person name="Guo K."/>
            <person name="Jin S."/>
            <person name="Xu P."/>
            <person name="Storey K.B."/>
            <person name="Huan P."/>
            <person name="Zhang T."/>
            <person name="Zhou Y."/>
            <person name="Zhang J."/>
            <person name="Lin C."/>
            <person name="Li X."/>
            <person name="Xing L."/>
            <person name="Huo D."/>
            <person name="Sun M."/>
            <person name="Wang L."/>
            <person name="Mercier A."/>
            <person name="Li F."/>
            <person name="Yang H."/>
            <person name="Xiang J."/>
        </authorList>
    </citation>
    <scope>NUCLEOTIDE SEQUENCE [LARGE SCALE GENOMIC DNA]</scope>
    <source>
        <strain evidence="1">Shaxun</strain>
        <tissue evidence="1">Muscle</tissue>
    </source>
</reference>